<organism evidence="6 7">
    <name type="scientific">Penicillium angulare</name>
    <dbReference type="NCBI Taxonomy" id="116970"/>
    <lineage>
        <taxon>Eukaryota</taxon>
        <taxon>Fungi</taxon>
        <taxon>Dikarya</taxon>
        <taxon>Ascomycota</taxon>
        <taxon>Pezizomycotina</taxon>
        <taxon>Eurotiomycetes</taxon>
        <taxon>Eurotiomycetidae</taxon>
        <taxon>Eurotiales</taxon>
        <taxon>Aspergillaceae</taxon>
        <taxon>Penicillium</taxon>
    </lineage>
</organism>
<dbReference type="OrthoDB" id="6224010at2759"/>
<keyword evidence="3" id="KW-0472">Membrane</keyword>
<comment type="subcellular location">
    <subcellularLocation>
        <location evidence="3">Mitochondrion inner membrane</location>
    </subcellularLocation>
</comment>
<protein>
    <recommendedName>
        <fullName evidence="3">COX assembly mitochondrial protein</fullName>
    </recommendedName>
</protein>
<evidence type="ECO:0000256" key="3">
    <source>
        <dbReference type="RuleBase" id="RU364104"/>
    </source>
</evidence>
<evidence type="ECO:0000256" key="2">
    <source>
        <dbReference type="ARBA" id="ARBA00023157"/>
    </source>
</evidence>
<proteinExistence type="inferred from homology"/>
<dbReference type="InterPro" id="IPR013892">
    <property type="entry name" value="Cyt_c_biogenesis_Cmc1-like"/>
</dbReference>
<keyword evidence="3" id="KW-0143">Chaperone</keyword>
<evidence type="ECO:0000256" key="1">
    <source>
        <dbReference type="ARBA" id="ARBA00007347"/>
    </source>
</evidence>
<evidence type="ECO:0000256" key="4">
    <source>
        <dbReference type="SAM" id="Coils"/>
    </source>
</evidence>
<comment type="caution">
    <text evidence="6">The sequence shown here is derived from an EMBL/GenBank/DDBJ whole genome shotgun (WGS) entry which is preliminary data.</text>
</comment>
<dbReference type="Proteomes" id="UP001149165">
    <property type="component" value="Unassembled WGS sequence"/>
</dbReference>
<keyword evidence="3" id="KW-0999">Mitochondrion inner membrane</keyword>
<evidence type="ECO:0000256" key="5">
    <source>
        <dbReference type="SAM" id="MobiDB-lite"/>
    </source>
</evidence>
<dbReference type="AlphaFoldDB" id="A0A9W9FAM6"/>
<gene>
    <name evidence="6" type="ORF">N7456_007461</name>
</gene>
<evidence type="ECO:0000313" key="6">
    <source>
        <dbReference type="EMBL" id="KAJ5096740.1"/>
    </source>
</evidence>
<feature type="region of interest" description="Disordered" evidence="5">
    <location>
        <begin position="1"/>
        <end position="28"/>
    </location>
</feature>
<reference evidence="6" key="2">
    <citation type="journal article" date="2023" name="IMA Fungus">
        <title>Comparative genomic study of the Penicillium genus elucidates a diverse pangenome and 15 lateral gene transfer events.</title>
        <authorList>
            <person name="Petersen C."/>
            <person name="Sorensen T."/>
            <person name="Nielsen M.R."/>
            <person name="Sondergaard T.E."/>
            <person name="Sorensen J.L."/>
            <person name="Fitzpatrick D.A."/>
            <person name="Frisvad J.C."/>
            <person name="Nielsen K.L."/>
        </authorList>
    </citation>
    <scope>NUCLEOTIDE SEQUENCE</scope>
    <source>
        <strain evidence="6">IBT 30069</strain>
    </source>
</reference>
<dbReference type="GO" id="GO:0005743">
    <property type="term" value="C:mitochondrial inner membrane"/>
    <property type="evidence" value="ECO:0007669"/>
    <property type="project" value="UniProtKB-SubCell"/>
</dbReference>
<keyword evidence="4" id="KW-0175">Coiled coil</keyword>
<comment type="function">
    <text evidence="3">Required for mitochondrial cytochrome c oxidase (COX) assembly and respiration.</text>
</comment>
<keyword evidence="3" id="KW-0496">Mitochondrion</keyword>
<feature type="compositionally biased region" description="Polar residues" evidence="5">
    <location>
        <begin position="1"/>
        <end position="15"/>
    </location>
</feature>
<keyword evidence="7" id="KW-1185">Reference proteome</keyword>
<dbReference type="PANTHER" id="PTHR22977">
    <property type="entry name" value="COX ASSEMBLY MITOCHONDRIAL PROTEIN"/>
    <property type="match status" value="1"/>
</dbReference>
<reference evidence="6" key="1">
    <citation type="submission" date="2022-11" db="EMBL/GenBank/DDBJ databases">
        <authorList>
            <person name="Petersen C."/>
        </authorList>
    </citation>
    <scope>NUCLEOTIDE SEQUENCE</scope>
    <source>
        <strain evidence="6">IBT 30069</strain>
    </source>
</reference>
<feature type="coiled-coil region" evidence="4">
    <location>
        <begin position="98"/>
        <end position="132"/>
    </location>
</feature>
<dbReference type="Pfam" id="PF08583">
    <property type="entry name" value="Cmc1"/>
    <property type="match status" value="1"/>
</dbReference>
<comment type="similarity">
    <text evidence="1 3">Belongs to the CMC family.</text>
</comment>
<evidence type="ECO:0000313" key="7">
    <source>
        <dbReference type="Proteomes" id="UP001149165"/>
    </source>
</evidence>
<dbReference type="EMBL" id="JAPQKH010000005">
    <property type="protein sequence ID" value="KAJ5096740.1"/>
    <property type="molecule type" value="Genomic_DNA"/>
</dbReference>
<sequence>MATPSASPDIPSSTPAPRKYNLRNPLPLSATQEQEVKQLYYKRVRSHCAPEIKAFAECAVNRTITATWICRQQRLAMNSCMLAHASADEEDRAREEWFAGYEDRRRQKEEDLVRVEKRREEVIRMMREDEARQKQQAQAQGR</sequence>
<accession>A0A9W9FAM6</accession>
<keyword evidence="2" id="KW-1015">Disulfide bond</keyword>
<dbReference type="PANTHER" id="PTHR22977:SF5">
    <property type="entry name" value="COX ASSEMBLY MITOCHONDRIAL PROTEIN HOMOLOG"/>
    <property type="match status" value="1"/>
</dbReference>
<name>A0A9W9FAM6_9EURO</name>